<keyword evidence="1" id="KW-0472">Membrane</keyword>
<keyword evidence="1" id="KW-1133">Transmembrane helix</keyword>
<dbReference type="AlphaFoldDB" id="A0A0F9V4B3"/>
<accession>A0A0F9V4B3</accession>
<sequence>MATVQVVIIGLTIPAGFYISLVQMNRLSDNKSVLSFVYGRWVDNLKKWLSDQTKSHGTMFEIIEQQGDYVKLGLSDNPNGAHWTDKITQQLSDDAGLSHLWDKWNNNL</sequence>
<gene>
    <name evidence="2" type="ORF">LCGC14_0140500</name>
</gene>
<protein>
    <submittedName>
        <fullName evidence="2">Uncharacterized protein</fullName>
    </submittedName>
</protein>
<evidence type="ECO:0000256" key="1">
    <source>
        <dbReference type="SAM" id="Phobius"/>
    </source>
</evidence>
<name>A0A0F9V4B3_9ZZZZ</name>
<proteinExistence type="predicted"/>
<feature type="transmembrane region" description="Helical" evidence="1">
    <location>
        <begin position="6"/>
        <end position="24"/>
    </location>
</feature>
<keyword evidence="1" id="KW-0812">Transmembrane</keyword>
<reference evidence="2" key="1">
    <citation type="journal article" date="2015" name="Nature">
        <title>Complex archaea that bridge the gap between prokaryotes and eukaryotes.</title>
        <authorList>
            <person name="Spang A."/>
            <person name="Saw J.H."/>
            <person name="Jorgensen S.L."/>
            <person name="Zaremba-Niedzwiedzka K."/>
            <person name="Martijn J."/>
            <person name="Lind A.E."/>
            <person name="van Eijk R."/>
            <person name="Schleper C."/>
            <person name="Guy L."/>
            <person name="Ettema T.J."/>
        </authorList>
    </citation>
    <scope>NUCLEOTIDE SEQUENCE</scope>
</reference>
<comment type="caution">
    <text evidence="2">The sequence shown here is derived from an EMBL/GenBank/DDBJ whole genome shotgun (WGS) entry which is preliminary data.</text>
</comment>
<evidence type="ECO:0000313" key="2">
    <source>
        <dbReference type="EMBL" id="KKN98809.1"/>
    </source>
</evidence>
<organism evidence="2">
    <name type="scientific">marine sediment metagenome</name>
    <dbReference type="NCBI Taxonomy" id="412755"/>
    <lineage>
        <taxon>unclassified sequences</taxon>
        <taxon>metagenomes</taxon>
        <taxon>ecological metagenomes</taxon>
    </lineage>
</organism>
<dbReference type="EMBL" id="LAZR01000049">
    <property type="protein sequence ID" value="KKN98809.1"/>
    <property type="molecule type" value="Genomic_DNA"/>
</dbReference>